<keyword evidence="2" id="KW-1185">Reference proteome</keyword>
<name>A0A4R6RPN4_9HYPH</name>
<proteinExistence type="predicted"/>
<reference evidence="1 2" key="1">
    <citation type="submission" date="2019-03" db="EMBL/GenBank/DDBJ databases">
        <title>Genomic Encyclopedia of Type Strains, Phase IV (KMG-IV): sequencing the most valuable type-strain genomes for metagenomic binning, comparative biology and taxonomic classification.</title>
        <authorList>
            <person name="Goeker M."/>
        </authorList>
    </citation>
    <scope>NUCLEOTIDE SEQUENCE [LARGE SCALE GENOMIC DNA]</scope>
    <source>
        <strain evidence="1 2">DSM 102969</strain>
    </source>
</reference>
<protein>
    <submittedName>
        <fullName evidence="1">Uncharacterized protein</fullName>
    </submittedName>
</protein>
<gene>
    <name evidence="1" type="ORF">EDD54_0009</name>
</gene>
<accession>A0A4R6RPN4</accession>
<dbReference type="Proteomes" id="UP000294547">
    <property type="component" value="Unassembled WGS sequence"/>
</dbReference>
<evidence type="ECO:0000313" key="2">
    <source>
        <dbReference type="Proteomes" id="UP000294547"/>
    </source>
</evidence>
<organism evidence="1 2">
    <name type="scientific">Oharaeibacter diazotrophicus</name>
    <dbReference type="NCBI Taxonomy" id="1920512"/>
    <lineage>
        <taxon>Bacteria</taxon>
        <taxon>Pseudomonadati</taxon>
        <taxon>Pseudomonadota</taxon>
        <taxon>Alphaproteobacteria</taxon>
        <taxon>Hyphomicrobiales</taxon>
        <taxon>Pleomorphomonadaceae</taxon>
        <taxon>Oharaeibacter</taxon>
    </lineage>
</organism>
<comment type="caution">
    <text evidence="1">The sequence shown here is derived from an EMBL/GenBank/DDBJ whole genome shotgun (WGS) entry which is preliminary data.</text>
</comment>
<dbReference type="AlphaFoldDB" id="A0A4R6RPN4"/>
<evidence type="ECO:0000313" key="1">
    <source>
        <dbReference type="EMBL" id="TDP88713.1"/>
    </source>
</evidence>
<dbReference type="OrthoDB" id="8452017at2"/>
<dbReference type="EMBL" id="SNXY01000001">
    <property type="protein sequence ID" value="TDP88713.1"/>
    <property type="molecule type" value="Genomic_DNA"/>
</dbReference>
<dbReference type="RefSeq" id="WP_126542129.1">
    <property type="nucleotide sequence ID" value="NZ_BSPM01000016.1"/>
</dbReference>
<sequence>MARFTKDQMLDELRTIFLFEADHLAMGAGSAMAVAFIGFESDQYWEEAPSRVDLSRFPITFAFDAGYDFAFQPGYLNKYSSEMALDLYAFMEGTPRCGGQRDRQGETHVFMTQDGFCRTVVDAVHAREKLDDAYGDFTIRDLALLANMTEGAVRNALADRSDNGLRAVPGSKPVEVNHAEGVRWLSGRRGFVPTPNRPQEDRFLREHLVELSSAEALSRVVSRLLWPRDKAPLPADRVTAWIDGTFTFDRQDAEKLAEVLDLDVPLFVGKALEVSMRRDRTQQV</sequence>
<dbReference type="GeneID" id="39489787"/>